<evidence type="ECO:0000256" key="2">
    <source>
        <dbReference type="ARBA" id="ARBA00022692"/>
    </source>
</evidence>
<dbReference type="Proteomes" id="UP000799770">
    <property type="component" value="Unassembled WGS sequence"/>
</dbReference>
<feature type="transmembrane region" description="Helical" evidence="6">
    <location>
        <begin position="158"/>
        <end position="174"/>
    </location>
</feature>
<keyword evidence="7" id="KW-0732">Signal</keyword>
<comment type="subcellular location">
    <subcellularLocation>
        <location evidence="1">Membrane</location>
        <topology evidence="1">Multi-pass membrane protein</topology>
    </subcellularLocation>
</comment>
<feature type="transmembrane region" description="Helical" evidence="6">
    <location>
        <begin position="114"/>
        <end position="138"/>
    </location>
</feature>
<dbReference type="GO" id="GO:0005385">
    <property type="term" value="F:zinc ion transmembrane transporter activity"/>
    <property type="evidence" value="ECO:0007669"/>
    <property type="project" value="TreeGrafter"/>
</dbReference>
<reference evidence="8" key="1">
    <citation type="journal article" date="2020" name="Stud. Mycol.">
        <title>101 Dothideomycetes genomes: a test case for predicting lifestyles and emergence of pathogens.</title>
        <authorList>
            <person name="Haridas S."/>
            <person name="Albert R."/>
            <person name="Binder M."/>
            <person name="Bloem J."/>
            <person name="Labutti K."/>
            <person name="Salamov A."/>
            <person name="Andreopoulos B."/>
            <person name="Baker S."/>
            <person name="Barry K."/>
            <person name="Bills G."/>
            <person name="Bluhm B."/>
            <person name="Cannon C."/>
            <person name="Castanera R."/>
            <person name="Culley D."/>
            <person name="Daum C."/>
            <person name="Ezra D."/>
            <person name="Gonzalez J."/>
            <person name="Henrissat B."/>
            <person name="Kuo A."/>
            <person name="Liang C."/>
            <person name="Lipzen A."/>
            <person name="Lutzoni F."/>
            <person name="Magnuson J."/>
            <person name="Mondo S."/>
            <person name="Nolan M."/>
            <person name="Ohm R."/>
            <person name="Pangilinan J."/>
            <person name="Park H.-J."/>
            <person name="Ramirez L."/>
            <person name="Alfaro M."/>
            <person name="Sun H."/>
            <person name="Tritt A."/>
            <person name="Yoshinaga Y."/>
            <person name="Zwiers L.-H."/>
            <person name="Turgeon B."/>
            <person name="Goodwin S."/>
            <person name="Spatafora J."/>
            <person name="Crous P."/>
            <person name="Grigoriev I."/>
        </authorList>
    </citation>
    <scope>NUCLEOTIDE SEQUENCE</scope>
    <source>
        <strain evidence="8">CBS 627.86</strain>
    </source>
</reference>
<dbReference type="AlphaFoldDB" id="A0A6A5ZX64"/>
<dbReference type="OrthoDB" id="200954at2759"/>
<dbReference type="EMBL" id="ML977310">
    <property type="protein sequence ID" value="KAF2122881.1"/>
    <property type="molecule type" value="Genomic_DNA"/>
</dbReference>
<protein>
    <submittedName>
        <fullName evidence="8">ZIP zinc transporter-domain-containing protein</fullName>
    </submittedName>
</protein>
<dbReference type="PANTHER" id="PTHR16950">
    <property type="entry name" value="ZINC TRANSPORTER SLC39A7 HISTIDINE-RICH MEMBRANE PROTEIN KE4"/>
    <property type="match status" value="1"/>
</dbReference>
<dbReference type="InterPro" id="IPR003689">
    <property type="entry name" value="ZIP"/>
</dbReference>
<sequence>MAVSRSHRTLVCLSVFLAVWAWNVSAGVVKGETGVGTLSVTEIEEQLQECALVQALNEHKVASNPTTSSLTSQIFAFLFPGSPAVNALLATLYISGPPNFLLALCPPNIDPSSLSVMVAFAVGGLLGDTLFHLLPEIFLGEDEHDKVKFVIVEPNKNLLLGVAIMVGFVTFVAMDKGLRIATGGEGGHDHSHSHSHEKLEASAKASGAELDGSKDSVRSRKAAANGTTSPVTPLPEKEKEISASVKLAGYLNLIADFTHNITDGLAMSSSFYASPTIGATTTVAVFFHEIPHEVGDFALLIQSGFSKKAAMGAQFVTALGALLGTCIGIAVQEYGGNSASADLEGPGLFGTSLRWGDMLLPFTAGTFLYVGTVAVIPELLETGPNKGQELRKTLTQFAAMFAGAGIMLA</sequence>
<accession>A0A6A5ZX64</accession>
<evidence type="ECO:0000256" key="3">
    <source>
        <dbReference type="ARBA" id="ARBA00022989"/>
    </source>
</evidence>
<feature type="compositionally biased region" description="Basic and acidic residues" evidence="5">
    <location>
        <begin position="186"/>
        <end position="201"/>
    </location>
</feature>
<dbReference type="Pfam" id="PF02535">
    <property type="entry name" value="Zip"/>
    <property type="match status" value="1"/>
</dbReference>
<evidence type="ECO:0000256" key="7">
    <source>
        <dbReference type="SAM" id="SignalP"/>
    </source>
</evidence>
<keyword evidence="4 6" id="KW-0472">Membrane</keyword>
<evidence type="ECO:0000256" key="4">
    <source>
        <dbReference type="ARBA" id="ARBA00023136"/>
    </source>
</evidence>
<gene>
    <name evidence="8" type="ORF">BDV96DRAFT_561566</name>
</gene>
<dbReference type="GO" id="GO:0016020">
    <property type="term" value="C:membrane"/>
    <property type="evidence" value="ECO:0007669"/>
    <property type="project" value="UniProtKB-SubCell"/>
</dbReference>
<feature type="chain" id="PRO_5025495349" evidence="7">
    <location>
        <begin position="27"/>
        <end position="409"/>
    </location>
</feature>
<feature type="signal peptide" evidence="7">
    <location>
        <begin position="1"/>
        <end position="26"/>
    </location>
</feature>
<keyword evidence="2 6" id="KW-0812">Transmembrane</keyword>
<evidence type="ECO:0000256" key="6">
    <source>
        <dbReference type="SAM" id="Phobius"/>
    </source>
</evidence>
<keyword evidence="3 6" id="KW-1133">Transmembrane helix</keyword>
<proteinExistence type="predicted"/>
<organism evidence="8 9">
    <name type="scientific">Lophiotrema nucula</name>
    <dbReference type="NCBI Taxonomy" id="690887"/>
    <lineage>
        <taxon>Eukaryota</taxon>
        <taxon>Fungi</taxon>
        <taxon>Dikarya</taxon>
        <taxon>Ascomycota</taxon>
        <taxon>Pezizomycotina</taxon>
        <taxon>Dothideomycetes</taxon>
        <taxon>Pleosporomycetidae</taxon>
        <taxon>Pleosporales</taxon>
        <taxon>Lophiotremataceae</taxon>
        <taxon>Lophiotrema</taxon>
    </lineage>
</organism>
<evidence type="ECO:0000256" key="5">
    <source>
        <dbReference type="SAM" id="MobiDB-lite"/>
    </source>
</evidence>
<feature type="transmembrane region" description="Helical" evidence="6">
    <location>
        <begin position="309"/>
        <end position="331"/>
    </location>
</feature>
<evidence type="ECO:0000313" key="9">
    <source>
        <dbReference type="Proteomes" id="UP000799770"/>
    </source>
</evidence>
<keyword evidence="9" id="KW-1185">Reference proteome</keyword>
<dbReference type="GO" id="GO:0006882">
    <property type="term" value="P:intracellular zinc ion homeostasis"/>
    <property type="evidence" value="ECO:0007669"/>
    <property type="project" value="TreeGrafter"/>
</dbReference>
<evidence type="ECO:0000256" key="1">
    <source>
        <dbReference type="ARBA" id="ARBA00004141"/>
    </source>
</evidence>
<name>A0A6A5ZX64_9PLEO</name>
<feature type="region of interest" description="Disordered" evidence="5">
    <location>
        <begin position="183"/>
        <end position="237"/>
    </location>
</feature>
<evidence type="ECO:0000313" key="8">
    <source>
        <dbReference type="EMBL" id="KAF2122881.1"/>
    </source>
</evidence>
<dbReference type="PANTHER" id="PTHR16950:SF16">
    <property type="entry name" value="ZINC TRANSPORTER ZIP13"/>
    <property type="match status" value="1"/>
</dbReference>
<feature type="transmembrane region" description="Helical" evidence="6">
    <location>
        <begin position="358"/>
        <end position="380"/>
    </location>
</feature>